<dbReference type="AlphaFoldDB" id="A0A556N0F9"/>
<dbReference type="InterPro" id="IPR026341">
    <property type="entry name" value="T9SS_type_B"/>
</dbReference>
<dbReference type="EMBL" id="VLPL01000003">
    <property type="protein sequence ID" value="TSJ45565.1"/>
    <property type="molecule type" value="Genomic_DNA"/>
</dbReference>
<sequence length="1112" mass="117202">MNKSILLFVSAVLMQWSAHLLAQTTFITDNFEGAFSWNTVSTTGPNQWVQGSCTNNGGNSALYITSGGVTNDCTPTGITHYGYANSASGTETAIVYLPVNAACYSSIRILAEIQVEGESGLDYLELVCSTNSGASWTPVSTQLVANATYTGFNQLLPGSFDNSVFWIGFRFTYNDSNIGNKAPAIDNFRIQGISGDVTPPTITCPSPSTGYTDEFFCQLTLADFGALATVNDNCGIVSTVQTPPVGTTVSTNTMITLQATDPSGNNTSCNFLLTVLDTVAPKPTCPALDSVYASASCDALVPNLVPSVTVNEACTPAVSLVFNQAPAAGTTITATQNVFVTVTDLAGNAASCFTHILFFDTISPQITCPANQTVSTNNGCTYDIASFTSQATVTDNCSTVFLLNQSPAVGNSLPTGVHSITIQAIDQEGNDQVCQFNLTVQDLTLPVINCPATLSIPVNNQCLALVGDLVPLVSATDNCTASSSLVFAQDKPATLLFSDSITVLMTAVDLNGNIGSCSIFITAIDTLDPIVTCLSDTSLAISGTCSMTIPNLAGTHSAVDNCSPSNLLTFSQNPLPGTVVSNPVGIVISYTDTSGNIGTCITQTIPIESINPTISCPPAQSVNNGVACYALIPDLTSFATVSDNCMGYSLTQQPAPGTNLISGTHVVTITVTDLAGNTSSCATSFTIIETQAPSITCPNNISTCNPLVNYGNPIGTDNCYFTISQTDLSGVSSGDIFPIGTTTQTYQIEDSSGNTSSCSFTVEVLQYPDTAFIPNSLIYLCNTFTTSIEAQAIQSGTGSWNMLTGGGTITNPNALQTTVQNLSLGANTFEWVVTSPTCGSTRDTVRIVVNMPPPQANLQDSMYACAATNYIIQGNNPGTGAQGTWSSNSAITFNNTHAPVATILSIPDGYHTIYWTISTNGCPSTVDSSIIYAPIVAQVLTPDTTICLNQLPINLQGNQPGSDQATYWIELAGTGTLTNKYNPNTQLTGGAPGELVLLYRHTHDFCGATQDTLRIQLTNCGEATFDIPTVFTPNHDGDNDLFLIPNLYETYPDCKVTIINRWGSKVFQSTGYEEPWDGTFKGDDLPFGTYFYEIVSPNNDFKAIKGSISIIR</sequence>
<feature type="domain" description="HYR" evidence="3">
    <location>
        <begin position="195"/>
        <end position="277"/>
    </location>
</feature>
<feature type="signal peptide" evidence="2">
    <location>
        <begin position="1"/>
        <end position="22"/>
    </location>
</feature>
<dbReference type="PANTHER" id="PTHR24273:SF32">
    <property type="entry name" value="HYALIN"/>
    <property type="match status" value="1"/>
</dbReference>
<feature type="domain" description="HYR" evidence="3">
    <location>
        <begin position="359"/>
        <end position="442"/>
    </location>
</feature>
<protein>
    <submittedName>
        <fullName evidence="4">HYR domain-containing protein</fullName>
    </submittedName>
</protein>
<accession>A0A556N0F9</accession>
<dbReference type="NCBIfam" id="TIGR04131">
    <property type="entry name" value="Bac_Flav_CTERM"/>
    <property type="match status" value="1"/>
</dbReference>
<dbReference type="InterPro" id="IPR013783">
    <property type="entry name" value="Ig-like_fold"/>
</dbReference>
<gene>
    <name evidence="4" type="ORF">FO442_07355</name>
</gene>
<evidence type="ECO:0000256" key="2">
    <source>
        <dbReference type="SAM" id="SignalP"/>
    </source>
</evidence>
<dbReference type="Gene3D" id="2.60.40.10">
    <property type="entry name" value="Immunoglobulins"/>
    <property type="match status" value="1"/>
</dbReference>
<keyword evidence="5" id="KW-1185">Reference proteome</keyword>
<comment type="caution">
    <text evidence="4">The sequence shown here is derived from an EMBL/GenBank/DDBJ whole genome shotgun (WGS) entry which is preliminary data.</text>
</comment>
<keyword evidence="2" id="KW-0732">Signal</keyword>
<dbReference type="PANTHER" id="PTHR24273">
    <property type="entry name" value="FI04643P-RELATED"/>
    <property type="match status" value="1"/>
</dbReference>
<dbReference type="PROSITE" id="PS50825">
    <property type="entry name" value="HYR"/>
    <property type="match status" value="3"/>
</dbReference>
<evidence type="ECO:0000256" key="1">
    <source>
        <dbReference type="ARBA" id="ARBA00022737"/>
    </source>
</evidence>
<evidence type="ECO:0000313" key="5">
    <source>
        <dbReference type="Proteomes" id="UP000316008"/>
    </source>
</evidence>
<feature type="chain" id="PRO_5021853995" evidence="2">
    <location>
        <begin position="23"/>
        <end position="1112"/>
    </location>
</feature>
<reference evidence="4 5" key="1">
    <citation type="submission" date="2019-07" db="EMBL/GenBank/DDBJ databases">
        <authorList>
            <person name="Huq M.A."/>
        </authorList>
    </citation>
    <scope>NUCLEOTIDE SEQUENCE [LARGE SCALE GENOMIC DNA]</scope>
    <source>
        <strain evidence="4 5">MAH-3</strain>
    </source>
</reference>
<organism evidence="4 5">
    <name type="scientific">Fluviicola chungangensis</name>
    <dbReference type="NCBI Taxonomy" id="2597671"/>
    <lineage>
        <taxon>Bacteria</taxon>
        <taxon>Pseudomonadati</taxon>
        <taxon>Bacteroidota</taxon>
        <taxon>Flavobacteriia</taxon>
        <taxon>Flavobacteriales</taxon>
        <taxon>Crocinitomicaceae</taxon>
        <taxon>Fluviicola</taxon>
    </lineage>
</organism>
<dbReference type="Proteomes" id="UP000316008">
    <property type="component" value="Unassembled WGS sequence"/>
</dbReference>
<dbReference type="InterPro" id="IPR003410">
    <property type="entry name" value="HYR_dom"/>
</dbReference>
<evidence type="ECO:0000313" key="4">
    <source>
        <dbReference type="EMBL" id="TSJ45565.1"/>
    </source>
</evidence>
<dbReference type="RefSeq" id="WP_144332521.1">
    <property type="nucleotide sequence ID" value="NZ_VLPL01000003.1"/>
</dbReference>
<name>A0A556N0F9_9FLAO</name>
<dbReference type="Pfam" id="PF13585">
    <property type="entry name" value="CHU_C"/>
    <property type="match status" value="1"/>
</dbReference>
<evidence type="ECO:0000259" key="3">
    <source>
        <dbReference type="PROSITE" id="PS50825"/>
    </source>
</evidence>
<proteinExistence type="predicted"/>
<dbReference type="OrthoDB" id="599464at2"/>
<feature type="domain" description="HYR" evidence="3">
    <location>
        <begin position="682"/>
        <end position="766"/>
    </location>
</feature>
<dbReference type="Pfam" id="PF02494">
    <property type="entry name" value="HYR"/>
    <property type="match status" value="4"/>
</dbReference>
<keyword evidence="1" id="KW-0677">Repeat</keyword>